<reference evidence="3" key="3">
    <citation type="submission" date="2025-09" db="UniProtKB">
        <authorList>
            <consortium name="Ensembl"/>
        </authorList>
    </citation>
    <scope>IDENTIFICATION</scope>
</reference>
<dbReference type="Ensembl" id="ENSDCDT00010073695.1">
    <property type="protein sequence ID" value="ENSDCDP00010062892.1"/>
    <property type="gene ID" value="ENSDCDG00010034394.1"/>
</dbReference>
<protein>
    <submittedName>
        <fullName evidence="3">Uncharacterized protein</fullName>
    </submittedName>
</protein>
<dbReference type="AlphaFoldDB" id="A0AAY4EYU3"/>
<accession>A0AAY4EYU3</accession>
<dbReference type="GeneTree" id="ENSGT01140000282595"/>
<dbReference type="Proteomes" id="UP000694580">
    <property type="component" value="Chromosome 3"/>
</dbReference>
<evidence type="ECO:0000256" key="2">
    <source>
        <dbReference type="SAM" id="Phobius"/>
    </source>
</evidence>
<keyword evidence="4" id="KW-1185">Reference proteome</keyword>
<keyword evidence="2" id="KW-0472">Membrane</keyword>
<name>A0AAY4EYU3_9TELE</name>
<keyword evidence="2" id="KW-1133">Transmembrane helix</keyword>
<evidence type="ECO:0000256" key="1">
    <source>
        <dbReference type="SAM" id="MobiDB-lite"/>
    </source>
</evidence>
<feature type="compositionally biased region" description="Polar residues" evidence="1">
    <location>
        <begin position="81"/>
        <end position="94"/>
    </location>
</feature>
<reference evidence="3 4" key="1">
    <citation type="submission" date="2020-06" db="EMBL/GenBank/DDBJ databases">
        <authorList>
            <consortium name="Wellcome Sanger Institute Data Sharing"/>
        </authorList>
    </citation>
    <scope>NUCLEOTIDE SEQUENCE [LARGE SCALE GENOMIC DNA]</scope>
</reference>
<feature type="region of interest" description="Disordered" evidence="1">
    <location>
        <begin position="77"/>
        <end position="101"/>
    </location>
</feature>
<feature type="transmembrane region" description="Helical" evidence="2">
    <location>
        <begin position="155"/>
        <end position="175"/>
    </location>
</feature>
<evidence type="ECO:0000313" key="4">
    <source>
        <dbReference type="Proteomes" id="UP000694580"/>
    </source>
</evidence>
<evidence type="ECO:0000313" key="3">
    <source>
        <dbReference type="Ensembl" id="ENSDCDP00010062892.1"/>
    </source>
</evidence>
<feature type="transmembrane region" description="Helical" evidence="2">
    <location>
        <begin position="124"/>
        <end position="143"/>
    </location>
</feature>
<sequence length="323" mass="35197">MEVELNKRKPAAIPTGADFFLSSCAGSSSGNSSPEYTRKEYGEFADSLTPDEEHHVESECPRVPVGTELDDVKRLLKGNRSESISPPRSPTNTLPIPKKASVSEQHSGTVSAFQNNLSLGSTSVAGVVPAGNAGFFFCLLSFIKNATNKQANGTELQLCSYVLFFFFFFFTVYGMQNNLAGTTGNSVMANGVNTHTGGHLTARWSASIFFNILYAGKTKTSSDDVFVNDYKFMLLEKEKSAAKKESERLITAKDTGKQFTTHAAGAGLGSYSNGSLKKEKFMSSADTTAVRDEGNGLCKMVYVHIHLFRLQRYVICQVDPLKH</sequence>
<keyword evidence="2" id="KW-0812">Transmembrane</keyword>
<proteinExistence type="predicted"/>
<reference evidence="3" key="2">
    <citation type="submission" date="2025-08" db="UniProtKB">
        <authorList>
            <consortium name="Ensembl"/>
        </authorList>
    </citation>
    <scope>IDENTIFICATION</scope>
</reference>
<organism evidence="3 4">
    <name type="scientific">Denticeps clupeoides</name>
    <name type="common">denticle herring</name>
    <dbReference type="NCBI Taxonomy" id="299321"/>
    <lineage>
        <taxon>Eukaryota</taxon>
        <taxon>Metazoa</taxon>
        <taxon>Chordata</taxon>
        <taxon>Craniata</taxon>
        <taxon>Vertebrata</taxon>
        <taxon>Euteleostomi</taxon>
        <taxon>Actinopterygii</taxon>
        <taxon>Neopterygii</taxon>
        <taxon>Teleostei</taxon>
        <taxon>Clupei</taxon>
        <taxon>Clupeiformes</taxon>
        <taxon>Denticipitoidei</taxon>
        <taxon>Denticipitidae</taxon>
        <taxon>Denticeps</taxon>
    </lineage>
</organism>